<dbReference type="EMBL" id="FJUY01000001">
    <property type="protein sequence ID" value="CZT15066.1"/>
    <property type="molecule type" value="Genomic_DNA"/>
</dbReference>
<dbReference type="Proteomes" id="UP000225277">
    <property type="component" value="Unassembled WGS sequence"/>
</dbReference>
<proteinExistence type="predicted"/>
<sequence length="298" mass="33623">MDQHILQDCKLDPNTALLKYPVAFRVESKGRPPSVSAPIYNGPTLRSIIWGPATLEFATKHLLEDESATPFVSVLWIWDRALQRAETLANQGCFDIRIFIIDLAPLHADFRVYDAYKLSKSLGFKSVKTPGRPCTDDHKGELLLHCGNSEQYCSVLASIPAGMPTIYYDSTLSSSGILRLPVEYFEQLSQRLVTRSRGGVRKSMLMGIIEDVKTTDEETWLDEGSAKLLQDVLEDELLDQCQALGRDKMEKIPSAIIKAMTMDVSDYLGLMKVIKLPDTYFVPEKKLGREYRQSFMSF</sequence>
<dbReference type="AlphaFoldDB" id="A0A2D3UVM7"/>
<gene>
    <name evidence="1" type="ORF">RCC_12285</name>
</gene>
<keyword evidence="2" id="KW-1185">Reference proteome</keyword>
<protein>
    <submittedName>
        <fullName evidence="1">Uncharacterized protein</fullName>
    </submittedName>
</protein>
<reference evidence="1 2" key="1">
    <citation type="submission" date="2016-03" db="EMBL/GenBank/DDBJ databases">
        <authorList>
            <person name="Ploux O."/>
        </authorList>
    </citation>
    <scope>NUCLEOTIDE SEQUENCE [LARGE SCALE GENOMIC DNA]</scope>
    <source>
        <strain evidence="1 2">URUG2</strain>
    </source>
</reference>
<evidence type="ECO:0000313" key="2">
    <source>
        <dbReference type="Proteomes" id="UP000225277"/>
    </source>
</evidence>
<dbReference type="GeneID" id="35606838"/>
<organism evidence="1 2">
    <name type="scientific">Ramularia collo-cygni</name>
    <dbReference type="NCBI Taxonomy" id="112498"/>
    <lineage>
        <taxon>Eukaryota</taxon>
        <taxon>Fungi</taxon>
        <taxon>Dikarya</taxon>
        <taxon>Ascomycota</taxon>
        <taxon>Pezizomycotina</taxon>
        <taxon>Dothideomycetes</taxon>
        <taxon>Dothideomycetidae</taxon>
        <taxon>Mycosphaerellales</taxon>
        <taxon>Mycosphaerellaceae</taxon>
        <taxon>Ramularia</taxon>
    </lineage>
</organism>
<dbReference type="OrthoDB" id="10399550at2759"/>
<dbReference type="RefSeq" id="XP_023621963.1">
    <property type="nucleotide sequence ID" value="XM_023766195.1"/>
</dbReference>
<accession>A0A2D3UVM7</accession>
<evidence type="ECO:0000313" key="1">
    <source>
        <dbReference type="EMBL" id="CZT15066.1"/>
    </source>
</evidence>
<name>A0A2D3UVM7_9PEZI</name>